<dbReference type="RefSeq" id="WP_130628086.1">
    <property type="nucleotide sequence ID" value="NZ_CP036164.1"/>
</dbReference>
<gene>
    <name evidence="1" type="ORF">EXU32_00210</name>
</gene>
<evidence type="ECO:0000313" key="2">
    <source>
        <dbReference type="Proteomes" id="UP000290408"/>
    </source>
</evidence>
<dbReference type="STRING" id="1216970.GCA_001570985_02607"/>
<dbReference type="GO" id="GO:0019674">
    <property type="term" value="P:NAD+ metabolic process"/>
    <property type="evidence" value="ECO:0007669"/>
    <property type="project" value="InterPro"/>
</dbReference>
<dbReference type="OrthoDB" id="1889537at2"/>
<dbReference type="GO" id="GO:0003951">
    <property type="term" value="F:NAD+ kinase activity"/>
    <property type="evidence" value="ECO:0007669"/>
    <property type="project" value="InterPro"/>
</dbReference>
<dbReference type="InterPro" id="IPR016064">
    <property type="entry name" value="NAD/diacylglycerol_kinase_sf"/>
</dbReference>
<name>A0A4P6MUB0_9MICO</name>
<reference evidence="1 2" key="1">
    <citation type="submission" date="2019-02" db="EMBL/GenBank/DDBJ databases">
        <title>Genomic data mining of an Antarctic deep-sea actinobacterium, Janibacterlimosus P3-3-X1.</title>
        <authorList>
            <person name="Liao L."/>
            <person name="Chen B."/>
        </authorList>
    </citation>
    <scope>NUCLEOTIDE SEQUENCE [LARGE SCALE GENOMIC DNA]</scope>
    <source>
        <strain evidence="1 2">P3-3-X1</strain>
    </source>
</reference>
<evidence type="ECO:0000313" key="1">
    <source>
        <dbReference type="EMBL" id="QBF44833.1"/>
    </source>
</evidence>
<dbReference type="PANTHER" id="PTHR13158">
    <property type="match status" value="1"/>
</dbReference>
<dbReference type="KEGG" id="jli:EXU32_00210"/>
<dbReference type="PANTHER" id="PTHR13158:SF5">
    <property type="entry name" value="NAD KINASE 2, MITOCHONDRIAL"/>
    <property type="match status" value="1"/>
</dbReference>
<protein>
    <recommendedName>
        <fullName evidence="3">NAD kinase</fullName>
    </recommendedName>
</protein>
<dbReference type="EMBL" id="CP036164">
    <property type="protein sequence ID" value="QBF44833.1"/>
    <property type="molecule type" value="Genomic_DNA"/>
</dbReference>
<dbReference type="InterPro" id="IPR017437">
    <property type="entry name" value="ATP-NAD_kinase_PpnK-typ_C"/>
</dbReference>
<dbReference type="InterPro" id="IPR017438">
    <property type="entry name" value="ATP-NAD_kinase_N"/>
</dbReference>
<accession>A0A4P6MUB0</accession>
<evidence type="ECO:0008006" key="3">
    <source>
        <dbReference type="Google" id="ProtNLM"/>
    </source>
</evidence>
<organism evidence="1 2">
    <name type="scientific">Janibacter limosus</name>
    <dbReference type="NCBI Taxonomy" id="53458"/>
    <lineage>
        <taxon>Bacteria</taxon>
        <taxon>Bacillati</taxon>
        <taxon>Actinomycetota</taxon>
        <taxon>Actinomycetes</taxon>
        <taxon>Micrococcales</taxon>
        <taxon>Intrasporangiaceae</taxon>
        <taxon>Janibacter</taxon>
    </lineage>
</organism>
<keyword evidence="2" id="KW-1185">Reference proteome</keyword>
<dbReference type="Gene3D" id="3.40.50.10330">
    <property type="entry name" value="Probable inorganic polyphosphate/atp-NAD kinase, domain 1"/>
    <property type="match status" value="1"/>
</dbReference>
<proteinExistence type="predicted"/>
<dbReference type="Gene3D" id="2.60.200.30">
    <property type="entry name" value="Probable inorganic polyphosphate/atp-NAD kinase, domain 2"/>
    <property type="match status" value="1"/>
</dbReference>
<sequence>MGTPRVVVAHRASEYTELIARHGTRGQVGFVLETRGRALAEVDAGHEALEVALATVGAAIPADWRRATVERAELARFVFEPGDVVVAVGPDGLVANVAKYLRGQPVIGVDPRAGVNAGVLVTHAASAVAGLLPLVAKGGARTLDRTMVEAVADDGQRLLALNEVFVGQAGHQSARYSLQVGGRVERQSSSGVIVGTGTGSTGWCASLQRIQAPDLSLPEPTSPRLSWFVREPWPSPSTGADLVAGAMAAQEELAIDVESEGLVVFGDGMEQDRLTLGWGQRVVVRRAPEVLRTVVA</sequence>
<dbReference type="SUPFAM" id="SSF111331">
    <property type="entry name" value="NAD kinase/diacylglycerol kinase-like"/>
    <property type="match status" value="1"/>
</dbReference>
<dbReference type="AlphaFoldDB" id="A0A4P6MUB0"/>
<dbReference type="Proteomes" id="UP000290408">
    <property type="component" value="Chromosome"/>
</dbReference>